<dbReference type="Gene3D" id="3.40.50.1820">
    <property type="entry name" value="alpha/beta hydrolase"/>
    <property type="match status" value="1"/>
</dbReference>
<evidence type="ECO:0000259" key="1">
    <source>
        <dbReference type="Pfam" id="PF12697"/>
    </source>
</evidence>
<gene>
    <name evidence="2" type="ORF">FCE95_12280</name>
</gene>
<dbReference type="SUPFAM" id="SSF53474">
    <property type="entry name" value="alpha/beta-Hydrolases"/>
    <property type="match status" value="1"/>
</dbReference>
<dbReference type="InterPro" id="IPR000073">
    <property type="entry name" value="AB_hydrolase_1"/>
</dbReference>
<name>A0A4V6XUS9_9GAMM</name>
<accession>A0A4V6XUS9</accession>
<dbReference type="EMBL" id="SZUA01000002">
    <property type="protein sequence ID" value="TKR30863.1"/>
    <property type="molecule type" value="Genomic_DNA"/>
</dbReference>
<organism evidence="2 3">
    <name type="scientific">Luteimonas gilva</name>
    <dbReference type="NCBI Taxonomy" id="2572684"/>
    <lineage>
        <taxon>Bacteria</taxon>
        <taxon>Pseudomonadati</taxon>
        <taxon>Pseudomonadota</taxon>
        <taxon>Gammaproteobacteria</taxon>
        <taxon>Lysobacterales</taxon>
        <taxon>Lysobacteraceae</taxon>
        <taxon>Luteimonas</taxon>
    </lineage>
</organism>
<evidence type="ECO:0000313" key="3">
    <source>
        <dbReference type="Proteomes" id="UP000308707"/>
    </source>
</evidence>
<keyword evidence="3" id="KW-1185">Reference proteome</keyword>
<dbReference type="OrthoDB" id="8561148at2"/>
<keyword evidence="2" id="KW-0378">Hydrolase</keyword>
<dbReference type="Pfam" id="PF12697">
    <property type="entry name" value="Abhydrolase_6"/>
    <property type="match status" value="1"/>
</dbReference>
<sequence length="222" mass="24146">MRAILLPGMDGTGELLTEFATALAPDLVAKVISYPKHAVLDYAALTALVADALPKDGAFVLVAESFSGPIAIEIAARKPEGLIGLVLCASFAKAPQSPMLRAFETILRLISPNKLPIGPAMPWLMGRWSTRDWARRMREAVRSVSAEAMRARLRAVADVDVTHLIPQIDCPLLYLKASRDRLVGDDGWRAIRDLSRNAVCIEIEGPHFLLQAKPEECAAAIK</sequence>
<dbReference type="Proteomes" id="UP000308707">
    <property type="component" value="Unassembled WGS sequence"/>
</dbReference>
<dbReference type="GO" id="GO:0016787">
    <property type="term" value="F:hydrolase activity"/>
    <property type="evidence" value="ECO:0007669"/>
    <property type="project" value="UniProtKB-KW"/>
</dbReference>
<reference evidence="2 3" key="1">
    <citation type="submission" date="2019-04" db="EMBL/GenBank/DDBJ databases">
        <title>Reference strain of H23.</title>
        <authorList>
            <person name="Luo X."/>
        </authorList>
    </citation>
    <scope>NUCLEOTIDE SEQUENCE [LARGE SCALE GENOMIC DNA]</scope>
    <source>
        <strain evidence="2 3">H23</strain>
    </source>
</reference>
<protein>
    <submittedName>
        <fullName evidence="2">Alpha/beta hydrolase</fullName>
    </submittedName>
</protein>
<proteinExistence type="predicted"/>
<feature type="domain" description="AB hydrolase-1" evidence="1">
    <location>
        <begin position="19"/>
        <end position="220"/>
    </location>
</feature>
<evidence type="ECO:0000313" key="2">
    <source>
        <dbReference type="EMBL" id="TKR30863.1"/>
    </source>
</evidence>
<dbReference type="AlphaFoldDB" id="A0A4V6XUS9"/>
<dbReference type="InterPro" id="IPR029058">
    <property type="entry name" value="AB_hydrolase_fold"/>
</dbReference>
<comment type="caution">
    <text evidence="2">The sequence shown here is derived from an EMBL/GenBank/DDBJ whole genome shotgun (WGS) entry which is preliminary data.</text>
</comment>
<dbReference type="RefSeq" id="WP_137267294.1">
    <property type="nucleotide sequence ID" value="NZ_SZUA01000002.1"/>
</dbReference>